<dbReference type="Proteomes" id="UP000887579">
    <property type="component" value="Unplaced"/>
</dbReference>
<dbReference type="WBParaSite" id="ES5_v2.g19074.t1">
    <property type="protein sequence ID" value="ES5_v2.g19074.t1"/>
    <property type="gene ID" value="ES5_v2.g19074"/>
</dbReference>
<reference evidence="2" key="1">
    <citation type="submission" date="2022-11" db="UniProtKB">
        <authorList>
            <consortium name="WormBaseParasite"/>
        </authorList>
    </citation>
    <scope>IDENTIFICATION</scope>
</reference>
<sequence length="436" mass="49163">MFYDSESAQNHPNDSDEEAPDGGDNCEIFDHESNTMYQSTSTFEDHNLKPELIAACYSLGFQRPSGVQEFCLKAFDKGSPSLVIQSQNGTGKTLSFLLPIVQRIDPSILSPQCIIVCPTLELAQQTVKIARDLCSKIPEIQIQEVSIMVNLIGKNVTEQIVIGSPGRLHNSLRRNDLPLEHIKFLVFDEADSLFDMQGNIDIGTKIAFYMTKRNPNIVTCFCSATYNDRTNSVIDILLPEYKCLRVKTPHLALENIKQYVARCHDRNSKFQALLYMCSMCSIPSSIVFCNTKASADWIQKKLEESGRQTGVLHGGQTDEQRSDVVKRFKNSEFKVLISTNLISRGLDVPAVSMVVNYDPPLIHSDQIDKEPDFRTYLHRIGRCGRFGKYGITLNLVDSDKEFGIVKKFAEHFQHEIEPLDFSNTEHLDQLMAIHGS</sequence>
<name>A0AC34FP14_9BILA</name>
<evidence type="ECO:0000313" key="1">
    <source>
        <dbReference type="Proteomes" id="UP000887579"/>
    </source>
</evidence>
<proteinExistence type="predicted"/>
<accession>A0AC34FP14</accession>
<protein>
    <submittedName>
        <fullName evidence="2">RNA helicase</fullName>
    </submittedName>
</protein>
<evidence type="ECO:0000313" key="2">
    <source>
        <dbReference type="WBParaSite" id="ES5_v2.g19074.t1"/>
    </source>
</evidence>
<organism evidence="1 2">
    <name type="scientific">Panagrolaimus sp. ES5</name>
    <dbReference type="NCBI Taxonomy" id="591445"/>
    <lineage>
        <taxon>Eukaryota</taxon>
        <taxon>Metazoa</taxon>
        <taxon>Ecdysozoa</taxon>
        <taxon>Nematoda</taxon>
        <taxon>Chromadorea</taxon>
        <taxon>Rhabditida</taxon>
        <taxon>Tylenchina</taxon>
        <taxon>Panagrolaimomorpha</taxon>
        <taxon>Panagrolaimoidea</taxon>
        <taxon>Panagrolaimidae</taxon>
        <taxon>Panagrolaimus</taxon>
    </lineage>
</organism>